<accession>A0A6L7GIZ3</accession>
<dbReference type="RefSeq" id="WP_160602057.1">
    <property type="nucleotide sequence ID" value="NZ_WTYU01000002.1"/>
</dbReference>
<organism evidence="2 3">
    <name type="scientific">Allopontixanthobacter confluentis</name>
    <dbReference type="NCBI Taxonomy" id="1849021"/>
    <lineage>
        <taxon>Bacteria</taxon>
        <taxon>Pseudomonadati</taxon>
        <taxon>Pseudomonadota</taxon>
        <taxon>Alphaproteobacteria</taxon>
        <taxon>Sphingomonadales</taxon>
        <taxon>Erythrobacteraceae</taxon>
        <taxon>Allopontixanthobacter</taxon>
    </lineage>
</organism>
<feature type="transmembrane region" description="Helical" evidence="1">
    <location>
        <begin position="74"/>
        <end position="95"/>
    </location>
</feature>
<keyword evidence="1" id="KW-1133">Transmembrane helix</keyword>
<protein>
    <submittedName>
        <fullName evidence="2">DUF4345 domain-containing protein</fullName>
    </submittedName>
</protein>
<feature type="transmembrane region" description="Helical" evidence="1">
    <location>
        <begin position="48"/>
        <end position="67"/>
    </location>
</feature>
<evidence type="ECO:0000313" key="3">
    <source>
        <dbReference type="Proteomes" id="UP000473531"/>
    </source>
</evidence>
<evidence type="ECO:0000313" key="2">
    <source>
        <dbReference type="EMBL" id="MXP15555.1"/>
    </source>
</evidence>
<keyword evidence="1" id="KW-0472">Membrane</keyword>
<name>A0A6L7GIZ3_9SPHN</name>
<feature type="transmembrane region" description="Helical" evidence="1">
    <location>
        <begin position="101"/>
        <end position="122"/>
    </location>
</feature>
<dbReference type="InterPro" id="IPR025597">
    <property type="entry name" value="DUF4345"/>
</dbReference>
<evidence type="ECO:0000256" key="1">
    <source>
        <dbReference type="SAM" id="Phobius"/>
    </source>
</evidence>
<dbReference type="Pfam" id="PF14248">
    <property type="entry name" value="DUF4345"/>
    <property type="match status" value="1"/>
</dbReference>
<gene>
    <name evidence="2" type="ORF">GRI44_12415</name>
</gene>
<dbReference type="AlphaFoldDB" id="A0A6L7GIZ3"/>
<dbReference type="OrthoDB" id="5875348at2"/>
<keyword evidence="3" id="KW-1185">Reference proteome</keyword>
<proteinExistence type="predicted"/>
<keyword evidence="1" id="KW-0812">Transmembrane</keyword>
<comment type="caution">
    <text evidence="2">The sequence shown here is derived from an EMBL/GenBank/DDBJ whole genome shotgun (WGS) entry which is preliminary data.</text>
</comment>
<sequence>MRLILTALLFAGGLMFLFIGMGFLLDPATAGADFGVIPDGAMGRASLRADFTAFFVVAGGCMIWGAWKRKGDPLLVSAALFGIAFIGRLVNLVSVGAYENYWMPMLVEAIAVVLCLMGSRLLPHTAFTSQDAA</sequence>
<reference evidence="2 3" key="1">
    <citation type="submission" date="2019-12" db="EMBL/GenBank/DDBJ databases">
        <title>Genomic-based taxomic classification of the family Erythrobacteraceae.</title>
        <authorList>
            <person name="Xu L."/>
        </authorList>
    </citation>
    <scope>NUCLEOTIDE SEQUENCE [LARGE SCALE GENOMIC DNA]</scope>
    <source>
        <strain evidence="2 3">KCTC 52259</strain>
    </source>
</reference>
<dbReference type="Proteomes" id="UP000473531">
    <property type="component" value="Unassembled WGS sequence"/>
</dbReference>
<dbReference type="EMBL" id="WTYU01000002">
    <property type="protein sequence ID" value="MXP15555.1"/>
    <property type="molecule type" value="Genomic_DNA"/>
</dbReference>